<dbReference type="PhylomeDB" id="A0A0G4H968"/>
<dbReference type="InterPro" id="IPR027417">
    <property type="entry name" value="P-loop_NTPase"/>
</dbReference>
<evidence type="ECO:0000256" key="4">
    <source>
        <dbReference type="ARBA" id="ARBA00022692"/>
    </source>
</evidence>
<dbReference type="VEuPathDB" id="CryptoDB:Cvel_25315"/>
<dbReference type="SUPFAM" id="SSF52540">
    <property type="entry name" value="P-loop containing nucleoside triphosphate hydrolases"/>
    <property type="match status" value="2"/>
</dbReference>
<evidence type="ECO:0008006" key="16">
    <source>
        <dbReference type="Google" id="ProtNLM"/>
    </source>
</evidence>
<dbReference type="GO" id="GO:0005886">
    <property type="term" value="C:plasma membrane"/>
    <property type="evidence" value="ECO:0007669"/>
    <property type="project" value="UniProtKB-SubCell"/>
</dbReference>
<feature type="domain" description="ABC transmembrane type-1" evidence="14">
    <location>
        <begin position="851"/>
        <end position="1126"/>
    </location>
</feature>
<evidence type="ECO:0000256" key="11">
    <source>
        <dbReference type="SAM" id="MobiDB-lite"/>
    </source>
</evidence>
<dbReference type="InterPro" id="IPR011527">
    <property type="entry name" value="ABC1_TM_dom"/>
</dbReference>
<dbReference type="GO" id="GO:0005743">
    <property type="term" value="C:mitochondrial inner membrane"/>
    <property type="evidence" value="ECO:0007669"/>
    <property type="project" value="TreeGrafter"/>
</dbReference>
<evidence type="ECO:0000259" key="14">
    <source>
        <dbReference type="PROSITE" id="PS50929"/>
    </source>
</evidence>
<dbReference type="EMBL" id="CDMZ01002040">
    <property type="protein sequence ID" value="CEM40460.1"/>
    <property type="molecule type" value="Genomic_DNA"/>
</dbReference>
<name>A0A0G4H968_9ALVE</name>
<keyword evidence="5" id="KW-0677">Repeat</keyword>
<keyword evidence="3" id="KW-0813">Transport</keyword>
<keyword evidence="10" id="KW-0325">Glycoprotein</keyword>
<feature type="transmembrane region" description="Helical" evidence="12">
    <location>
        <begin position="971"/>
        <end position="989"/>
    </location>
</feature>
<feature type="domain" description="ABC transmembrane type-1" evidence="14">
    <location>
        <begin position="100"/>
        <end position="400"/>
    </location>
</feature>
<dbReference type="PROSITE" id="PS00211">
    <property type="entry name" value="ABC_TRANSPORTER_1"/>
    <property type="match status" value="2"/>
</dbReference>
<dbReference type="GO" id="GO:0090374">
    <property type="term" value="P:oligopeptide export from mitochondrion"/>
    <property type="evidence" value="ECO:0007669"/>
    <property type="project" value="TreeGrafter"/>
</dbReference>
<dbReference type="GO" id="GO:0016887">
    <property type="term" value="F:ATP hydrolysis activity"/>
    <property type="evidence" value="ECO:0007669"/>
    <property type="project" value="InterPro"/>
</dbReference>
<feature type="compositionally biased region" description="Acidic residues" evidence="11">
    <location>
        <begin position="794"/>
        <end position="811"/>
    </location>
</feature>
<feature type="region of interest" description="Disordered" evidence="11">
    <location>
        <begin position="763"/>
        <end position="811"/>
    </location>
</feature>
<dbReference type="CDD" id="cd18578">
    <property type="entry name" value="ABC_6TM_Pgp_ABCB1_D2_like"/>
    <property type="match status" value="1"/>
</dbReference>
<proteinExistence type="inferred from homology"/>
<feature type="transmembrane region" description="Helical" evidence="12">
    <location>
        <begin position="1075"/>
        <end position="1094"/>
    </location>
</feature>
<dbReference type="GO" id="GO:0005524">
    <property type="term" value="F:ATP binding"/>
    <property type="evidence" value="ECO:0007669"/>
    <property type="project" value="UniProtKB-KW"/>
</dbReference>
<feature type="transmembrane region" description="Helical" evidence="12">
    <location>
        <begin position="1114"/>
        <end position="1132"/>
    </location>
</feature>
<dbReference type="FunFam" id="3.40.50.300:FF:000836">
    <property type="entry name" value="ABC transporter B family member 25"/>
    <property type="match status" value="1"/>
</dbReference>
<dbReference type="PANTHER" id="PTHR43394:SF27">
    <property type="entry name" value="ATP-DEPENDENT TRANSLOCASE ABCB1-LIKE"/>
    <property type="match status" value="1"/>
</dbReference>
<feature type="domain" description="ABC transporter" evidence="13">
    <location>
        <begin position="435"/>
        <end position="673"/>
    </location>
</feature>
<protein>
    <recommendedName>
        <fullName evidence="16">Bile salt export pump</fullName>
    </recommendedName>
</protein>
<evidence type="ECO:0000256" key="2">
    <source>
        <dbReference type="ARBA" id="ARBA00007577"/>
    </source>
</evidence>
<keyword evidence="4 12" id="KW-0812">Transmembrane</keyword>
<evidence type="ECO:0000256" key="7">
    <source>
        <dbReference type="ARBA" id="ARBA00022840"/>
    </source>
</evidence>
<dbReference type="CDD" id="cd03249">
    <property type="entry name" value="ABC_MTABC3_MDL1_MDL2"/>
    <property type="match status" value="2"/>
</dbReference>
<dbReference type="FunFam" id="3.40.50.300:FF:000066">
    <property type="entry name" value="ABC transporter B family member 1"/>
    <property type="match status" value="1"/>
</dbReference>
<dbReference type="SUPFAM" id="SSF90123">
    <property type="entry name" value="ABC transporter transmembrane region"/>
    <property type="match status" value="2"/>
</dbReference>
<comment type="similarity">
    <text evidence="2">Belongs to the ABC transporter superfamily. ABCB family. Multidrug resistance exporter (TC 3.A.1.201) subfamily.</text>
</comment>
<keyword evidence="6" id="KW-0547">Nucleotide-binding</keyword>
<evidence type="ECO:0000313" key="15">
    <source>
        <dbReference type="EMBL" id="CEM40460.1"/>
    </source>
</evidence>
<accession>A0A0G4H968</accession>
<dbReference type="Gene3D" id="1.20.1560.10">
    <property type="entry name" value="ABC transporter type 1, transmembrane domain"/>
    <property type="match status" value="2"/>
</dbReference>
<comment type="subcellular location">
    <subcellularLocation>
        <location evidence="1">Cell membrane</location>
        <topology evidence="1">Multi-pass membrane protein</topology>
    </subcellularLocation>
</comment>
<feature type="transmembrane region" description="Helical" evidence="12">
    <location>
        <begin position="892"/>
        <end position="918"/>
    </location>
</feature>
<evidence type="ECO:0000256" key="12">
    <source>
        <dbReference type="SAM" id="Phobius"/>
    </source>
</evidence>
<dbReference type="InterPro" id="IPR003593">
    <property type="entry name" value="AAA+_ATPase"/>
</dbReference>
<evidence type="ECO:0000256" key="6">
    <source>
        <dbReference type="ARBA" id="ARBA00022741"/>
    </source>
</evidence>
<dbReference type="InterPro" id="IPR017871">
    <property type="entry name" value="ABC_transporter-like_CS"/>
</dbReference>
<dbReference type="PROSITE" id="PS50893">
    <property type="entry name" value="ABC_TRANSPORTER_2"/>
    <property type="match status" value="2"/>
</dbReference>
<dbReference type="PROSITE" id="PS50929">
    <property type="entry name" value="ABC_TM1F"/>
    <property type="match status" value="2"/>
</dbReference>
<dbReference type="SMART" id="SM00382">
    <property type="entry name" value="AAA"/>
    <property type="match status" value="2"/>
</dbReference>
<evidence type="ECO:0000256" key="8">
    <source>
        <dbReference type="ARBA" id="ARBA00022989"/>
    </source>
</evidence>
<dbReference type="Pfam" id="PF00664">
    <property type="entry name" value="ABC_membrane"/>
    <property type="match status" value="2"/>
</dbReference>
<keyword evidence="8 12" id="KW-1133">Transmembrane helix</keyword>
<dbReference type="InterPro" id="IPR036640">
    <property type="entry name" value="ABC1_TM_sf"/>
</dbReference>
<dbReference type="PANTHER" id="PTHR43394">
    <property type="entry name" value="ATP-DEPENDENT PERMEASE MDL1, MITOCHONDRIAL"/>
    <property type="match status" value="1"/>
</dbReference>
<evidence type="ECO:0000256" key="10">
    <source>
        <dbReference type="ARBA" id="ARBA00023180"/>
    </source>
</evidence>
<evidence type="ECO:0000256" key="5">
    <source>
        <dbReference type="ARBA" id="ARBA00022737"/>
    </source>
</evidence>
<feature type="transmembrane region" description="Helical" evidence="12">
    <location>
        <begin position="309"/>
        <end position="330"/>
    </location>
</feature>
<feature type="domain" description="ABC transporter" evidence="13">
    <location>
        <begin position="1171"/>
        <end position="1429"/>
    </location>
</feature>
<feature type="transmembrane region" description="Helical" evidence="12">
    <location>
        <begin position="129"/>
        <end position="150"/>
    </location>
</feature>
<evidence type="ECO:0000256" key="3">
    <source>
        <dbReference type="ARBA" id="ARBA00022448"/>
    </source>
</evidence>
<dbReference type="InterPro" id="IPR039421">
    <property type="entry name" value="Type_1_exporter"/>
</dbReference>
<evidence type="ECO:0000256" key="9">
    <source>
        <dbReference type="ARBA" id="ARBA00023136"/>
    </source>
</evidence>
<dbReference type="InterPro" id="IPR003439">
    <property type="entry name" value="ABC_transporter-like_ATP-bd"/>
</dbReference>
<dbReference type="Gene3D" id="3.40.50.300">
    <property type="entry name" value="P-loop containing nucleotide triphosphate hydrolases"/>
    <property type="match status" value="2"/>
</dbReference>
<dbReference type="CDD" id="cd18577">
    <property type="entry name" value="ABC_6TM_Pgp_ABCB1_D1_like"/>
    <property type="match status" value="1"/>
</dbReference>
<keyword evidence="7" id="KW-0067">ATP-binding</keyword>
<feature type="transmembrane region" description="Helical" evidence="12">
    <location>
        <begin position="228"/>
        <end position="247"/>
    </location>
</feature>
<gene>
    <name evidence="15" type="ORF">Cvel_25315</name>
</gene>
<dbReference type="Pfam" id="PF00005">
    <property type="entry name" value="ABC_tran"/>
    <property type="match status" value="2"/>
</dbReference>
<feature type="transmembrane region" description="Helical" evidence="12">
    <location>
        <begin position="995"/>
        <end position="1017"/>
    </location>
</feature>
<feature type="region of interest" description="Disordered" evidence="11">
    <location>
        <begin position="1"/>
        <end position="21"/>
    </location>
</feature>
<reference evidence="15" key="1">
    <citation type="submission" date="2014-11" db="EMBL/GenBank/DDBJ databases">
        <authorList>
            <person name="Otto D Thomas"/>
            <person name="Naeem Raeece"/>
        </authorList>
    </citation>
    <scope>NUCLEOTIDE SEQUENCE</scope>
</reference>
<sequence length="1438" mass="156419">MAQLQPQVASPPVTAEAPLDLEAPADEQQVAMIDKKEKEKAAPRVGVLKVYRFASKLDVFLIFIGLCAAAGQGASLLTTPQPLLSSSAALWNSFPLSPFLMQPLFTLLLGELVEELGNPNSDMNFWPLIQWMIIIAAATGVCNYVSAATFESTAERQVKALRRTFYKAAIRQEQGWYDQHNASELSTRLTEDSLAFRTAIGSKLSQGFGFFSMFIAGFVVGIVVNWELALVVCAALPLLMIAGAYMVKALAGMQEESSAAYAEAGGVAEEAIQNIRTVASFGGEGRTRQKFADKLGAAEKAGIKGALQAGLAFGALFGIMFGAYGLGFWYGGKLIADSEEDARNRFRDATPPPNDDVPACFMYPDAGCVNVGDVLTVFFSVLMASFALGQMAPSISTFVEGMTAAYRLFELIDRKSQIDPFDEKGLKPQNVEGTVELRNVKFAFPARKEKPVFNQLSLTVEAGKTVAFVGASGSGKSTTISLVERFYDPDEGVVLLDGKDLRDLNLQWLRENIGLVTQEPRLFSATIFENIANGKPGCTREEVEQAAKNANAHNFICGFPDGYDTYVGDGGSQLSGGQKQRIAIARAMIRDPPILLLDEATSALDNESERIVQEALDRLLQMKKRTTIVIAHRLTTIRNADKIVVFDNADGNGSIVAEQGTHSELMAKKEGLYHKLAAVHEAMANADQAALVRYISGQGGETEKNLDKALSMEKLASLMGDTEKEGETPGGRTERANSLDKLVKKYSNEALENPGGLMLAEVEPQGEREKSEVQQAWVTESPDAAGRLARGEYGEGEGEEEKLEGEGEGGEKEEEEKGCLCFKKKKEDPNQIKNVVGRLYGLVKDQTCYLLWGVFAAACAGSVFPIFSIIFSEMIEAFFAPTPGEIREKSNFWALMFLVLGCGQFLTNFGQFFLLGVFGHRLIRRVRETMFCCLIRQEVPYFDDPNNSPGSLTSALSEKTAYMKGIVGDNLGVFASNVVALCVGIGIAFSTNWELALVTVGSLLLIIPAGAIEMSVMTETADKSAVKEEGHIVSESLTSIRIVTAFGLENRMLDWFEVTLQAKLKKGLCKAQTKGLALAFSQVAQFGTYAFAFWYGSYMIEQDRINVSDMLKTIFALVMAGAAAGQNFVFAIDKKKADDAAQYIFKLVDRVPKVDVTSDEEGVKPSVDQTVRLEDARFFYQHRADVQIFGGVSVTIPPGKTTALVGASGCGKSTVIQLMERFYELDSSVKSSKKGIDISGRLLLGETDITEVNCKALRACIGLVSQEPVLFRGTIKENIAYGKVEGQTATDAEVEEAARMANAHEFISRFPKGYDTDVGGKGSQLSGGQKQRIAIARAMIRDPPILLLDEATSALDNESERIVQEALDRLLQMKKRTTIVIAHRLSTIRNADKIVVFDNPDRTGSRVVEEGNHDELMAKKGGLYRQLVEIASANPASS</sequence>
<feature type="transmembrane region" description="Helical" evidence="12">
    <location>
        <begin position="848"/>
        <end position="872"/>
    </location>
</feature>
<keyword evidence="9 12" id="KW-0472">Membrane</keyword>
<dbReference type="GO" id="GO:0015421">
    <property type="term" value="F:ABC-type oligopeptide transporter activity"/>
    <property type="evidence" value="ECO:0007669"/>
    <property type="project" value="TreeGrafter"/>
</dbReference>
<evidence type="ECO:0000256" key="1">
    <source>
        <dbReference type="ARBA" id="ARBA00004651"/>
    </source>
</evidence>
<feature type="transmembrane region" description="Helical" evidence="12">
    <location>
        <begin position="371"/>
        <end position="389"/>
    </location>
</feature>
<organism evidence="15">
    <name type="scientific">Chromera velia CCMP2878</name>
    <dbReference type="NCBI Taxonomy" id="1169474"/>
    <lineage>
        <taxon>Eukaryota</taxon>
        <taxon>Sar</taxon>
        <taxon>Alveolata</taxon>
        <taxon>Colpodellida</taxon>
        <taxon>Chromeraceae</taxon>
        <taxon>Chromera</taxon>
    </lineage>
</organism>
<evidence type="ECO:0000259" key="13">
    <source>
        <dbReference type="PROSITE" id="PS50893"/>
    </source>
</evidence>
<feature type="transmembrane region" description="Helical" evidence="12">
    <location>
        <begin position="59"/>
        <end position="77"/>
    </location>
</feature>
<feature type="transmembrane region" description="Helical" evidence="12">
    <location>
        <begin position="204"/>
        <end position="222"/>
    </location>
</feature>